<dbReference type="SUPFAM" id="SSF57701">
    <property type="entry name" value="Zn2/Cys6 DNA-binding domain"/>
    <property type="match status" value="1"/>
</dbReference>
<dbReference type="PROSITE" id="PS00463">
    <property type="entry name" value="ZN2_CY6_FUNGAL_1"/>
    <property type="match status" value="1"/>
</dbReference>
<evidence type="ECO:0000313" key="3">
    <source>
        <dbReference type="EMBL" id="KAG7851010.1"/>
    </source>
</evidence>
<dbReference type="Gene3D" id="4.10.240.10">
    <property type="entry name" value="Zn(2)-C6 fungal-type DNA-binding domain"/>
    <property type="match status" value="1"/>
</dbReference>
<evidence type="ECO:0000256" key="1">
    <source>
        <dbReference type="SAM" id="MobiDB-lite"/>
    </source>
</evidence>
<dbReference type="InterPro" id="IPR001138">
    <property type="entry name" value="Zn2Cys6_DnaBD"/>
</dbReference>
<evidence type="ECO:0000313" key="4">
    <source>
        <dbReference type="Proteomes" id="UP001197328"/>
    </source>
</evidence>
<dbReference type="InterPro" id="IPR036864">
    <property type="entry name" value="Zn2-C6_fun-type_DNA-bd_sf"/>
</dbReference>
<dbReference type="EMBL" id="JAHLVD010000003">
    <property type="protein sequence ID" value="KAG7851010.1"/>
    <property type="molecule type" value="Genomic_DNA"/>
</dbReference>
<feature type="compositionally biased region" description="Polar residues" evidence="1">
    <location>
        <begin position="129"/>
        <end position="142"/>
    </location>
</feature>
<feature type="region of interest" description="Disordered" evidence="1">
    <location>
        <begin position="269"/>
        <end position="292"/>
    </location>
</feature>
<dbReference type="Proteomes" id="UP001197328">
    <property type="component" value="Unassembled WGS sequence"/>
</dbReference>
<dbReference type="Pfam" id="PF00172">
    <property type="entry name" value="Zn_clus"/>
    <property type="match status" value="1"/>
</dbReference>
<feature type="compositionally biased region" description="Polar residues" evidence="1">
    <location>
        <begin position="274"/>
        <end position="283"/>
    </location>
</feature>
<dbReference type="CDD" id="cd00067">
    <property type="entry name" value="GAL4"/>
    <property type="match status" value="1"/>
</dbReference>
<sequence>MQCSTAYYPALSSDKTGFFLPQDFAGREHETLDFHWDAAAVEARNCEGLGSTARFPALLAEHWAELLPTPHLRGTFGSGHQSDPYGRDLMHDSQTNYIKRFLFYTPARPPDIYKVGFLAEIQFHRYMDSSDQADTRPPQTNVGRLPSAPKHSHEPYQPLTMPMLEPPSLVSDFALYASSPYQNYNYANPQHEQRLRNAPASPTYYQHPTKVHEPSSMQRNIRRSASLGNQARDLGREERQVLCYDMETKTYKMVSQAVADSSNGLLQPVAESPTEYSPCSGSGTPEKAKRSRRGCLTCRQRKKKCCETRPTCSECSRLMIRCRWPVPGSERKNRSKNNAISPDEMIHEAYGVIKILRGVVDYKVEG</sequence>
<protein>
    <recommendedName>
        <fullName evidence="2">Zn(2)-C6 fungal-type domain-containing protein</fullName>
    </recommendedName>
</protein>
<accession>A0ABQ7S0Y1</accession>
<comment type="caution">
    <text evidence="3">The sequence shown here is derived from an EMBL/GenBank/DDBJ whole genome shotgun (WGS) entry which is preliminary data.</text>
</comment>
<keyword evidence="4" id="KW-1185">Reference proteome</keyword>
<dbReference type="PROSITE" id="PS50048">
    <property type="entry name" value="ZN2_CY6_FUNGAL_2"/>
    <property type="match status" value="1"/>
</dbReference>
<evidence type="ECO:0000259" key="2">
    <source>
        <dbReference type="PROSITE" id="PS50048"/>
    </source>
</evidence>
<feature type="region of interest" description="Disordered" evidence="1">
    <location>
        <begin position="129"/>
        <end position="156"/>
    </location>
</feature>
<feature type="domain" description="Zn(2)-C6 fungal-type" evidence="2">
    <location>
        <begin position="294"/>
        <end position="324"/>
    </location>
</feature>
<gene>
    <name evidence="3" type="ORF">KL940_001587</name>
</gene>
<name>A0ABQ7S0Y1_PICAN</name>
<proteinExistence type="predicted"/>
<dbReference type="SMART" id="SM00066">
    <property type="entry name" value="GAL4"/>
    <property type="match status" value="1"/>
</dbReference>
<organism evidence="3 4">
    <name type="scientific">Pichia angusta</name>
    <name type="common">Yeast</name>
    <name type="synonym">Hansenula polymorpha</name>
    <dbReference type="NCBI Taxonomy" id="870730"/>
    <lineage>
        <taxon>Eukaryota</taxon>
        <taxon>Fungi</taxon>
        <taxon>Dikarya</taxon>
        <taxon>Ascomycota</taxon>
        <taxon>Saccharomycotina</taxon>
        <taxon>Pichiomycetes</taxon>
        <taxon>Pichiales</taxon>
        <taxon>Pichiaceae</taxon>
        <taxon>Ogataea</taxon>
    </lineage>
</organism>
<reference evidence="3 4" key="1">
    <citation type="journal article" date="2021" name="G3 (Bethesda)">
        <title>Genomic diversity, chromosomal rearrangements, and interspecies hybridization in the ogataea polymorpha species complex.</title>
        <authorList>
            <person name="Hanson S.J."/>
            <person name="Cinneide E.O."/>
            <person name="Salzberg L.I."/>
            <person name="Wolfe K.H."/>
            <person name="McGowan J."/>
            <person name="Fitzpatrick D.A."/>
            <person name="Matlin K."/>
        </authorList>
    </citation>
    <scope>NUCLEOTIDE SEQUENCE [LARGE SCALE GENOMIC DNA]</scope>
    <source>
        <strain evidence="3">51-138</strain>
    </source>
</reference>